<evidence type="ECO:0000256" key="5">
    <source>
        <dbReference type="SAM" id="SignalP"/>
    </source>
</evidence>
<keyword evidence="3 4" id="KW-0408">Iron</keyword>
<evidence type="ECO:0000313" key="7">
    <source>
        <dbReference type="EMBL" id="ODA66649.1"/>
    </source>
</evidence>
<evidence type="ECO:0000256" key="1">
    <source>
        <dbReference type="ARBA" id="ARBA00022617"/>
    </source>
</evidence>
<feature type="domain" description="Cytochrome c" evidence="6">
    <location>
        <begin position="59"/>
        <end position="156"/>
    </location>
</feature>
<name>A0A1E2RX62_9HYPH</name>
<evidence type="ECO:0000259" key="6">
    <source>
        <dbReference type="PROSITE" id="PS51007"/>
    </source>
</evidence>
<dbReference type="SUPFAM" id="SSF46626">
    <property type="entry name" value="Cytochrome c"/>
    <property type="match status" value="1"/>
</dbReference>
<dbReference type="PROSITE" id="PS51007">
    <property type="entry name" value="CYTC"/>
    <property type="match status" value="1"/>
</dbReference>
<dbReference type="InterPro" id="IPR036909">
    <property type="entry name" value="Cyt_c-like_dom_sf"/>
</dbReference>
<proteinExistence type="predicted"/>
<dbReference type="GO" id="GO:0009055">
    <property type="term" value="F:electron transfer activity"/>
    <property type="evidence" value="ECO:0007669"/>
    <property type="project" value="InterPro"/>
</dbReference>
<keyword evidence="5" id="KW-0732">Signal</keyword>
<dbReference type="GO" id="GO:0046872">
    <property type="term" value="F:metal ion binding"/>
    <property type="evidence" value="ECO:0007669"/>
    <property type="project" value="UniProtKB-KW"/>
</dbReference>
<evidence type="ECO:0000313" key="8">
    <source>
        <dbReference type="Proteomes" id="UP000095087"/>
    </source>
</evidence>
<keyword evidence="8" id="KW-1185">Reference proteome</keyword>
<gene>
    <name evidence="7" type="ORF">A7A08_02417</name>
</gene>
<dbReference type="STRING" id="1177755.A7A08_02417"/>
<feature type="signal peptide" evidence="5">
    <location>
        <begin position="1"/>
        <end position="27"/>
    </location>
</feature>
<keyword evidence="2 4" id="KW-0479">Metal-binding</keyword>
<dbReference type="EMBL" id="MASI01000006">
    <property type="protein sequence ID" value="ODA66649.1"/>
    <property type="molecule type" value="Genomic_DNA"/>
</dbReference>
<dbReference type="PATRIC" id="fig|1177755.3.peg.2435"/>
<dbReference type="AlphaFoldDB" id="A0A1E2RX62"/>
<sequence>MRKLIIGFAALAICLLGVASVNMESWAAGADWTMSPVKAVERYKDKGSLHSPYDKDYEKVADEGHKIYMGLSCNGCHGGGGGGGMCPPLTNSVWVYGKDDDTLFRLVTLGSQALQDQYGMKRVGSENVVGPMPAMGPSIKTSDDLWKIIAWIRSVNPSSVPGGKSNVPPPPTFD</sequence>
<protein>
    <submittedName>
        <fullName evidence="7">MxaG (Cytochrome c) involved in Methanol dehydrogenase</fullName>
    </submittedName>
</protein>
<comment type="caution">
    <text evidence="7">The sequence shown here is derived from an EMBL/GenBank/DDBJ whole genome shotgun (WGS) entry which is preliminary data.</text>
</comment>
<organism evidence="7 8">
    <name type="scientific">Methyloligella halotolerans</name>
    <dbReference type="NCBI Taxonomy" id="1177755"/>
    <lineage>
        <taxon>Bacteria</taxon>
        <taxon>Pseudomonadati</taxon>
        <taxon>Pseudomonadota</taxon>
        <taxon>Alphaproteobacteria</taxon>
        <taxon>Hyphomicrobiales</taxon>
        <taxon>Hyphomicrobiaceae</taxon>
        <taxon>Methyloligella</taxon>
    </lineage>
</organism>
<feature type="chain" id="PRO_5009116469" evidence="5">
    <location>
        <begin position="28"/>
        <end position="174"/>
    </location>
</feature>
<dbReference type="Pfam" id="PF00034">
    <property type="entry name" value="Cytochrom_C"/>
    <property type="match status" value="1"/>
</dbReference>
<keyword evidence="1 4" id="KW-0349">Heme</keyword>
<dbReference type="InterPro" id="IPR009056">
    <property type="entry name" value="Cyt_c-like_dom"/>
</dbReference>
<accession>A0A1E2RX62</accession>
<dbReference type="Proteomes" id="UP000095087">
    <property type="component" value="Unassembled WGS sequence"/>
</dbReference>
<dbReference type="RefSeq" id="WP_245290908.1">
    <property type="nucleotide sequence ID" value="NZ_MASI01000006.1"/>
</dbReference>
<evidence type="ECO:0000256" key="4">
    <source>
        <dbReference type="PROSITE-ProRule" id="PRU00433"/>
    </source>
</evidence>
<evidence type="ECO:0000256" key="2">
    <source>
        <dbReference type="ARBA" id="ARBA00022723"/>
    </source>
</evidence>
<dbReference type="Gene3D" id="1.10.760.10">
    <property type="entry name" value="Cytochrome c-like domain"/>
    <property type="match status" value="1"/>
</dbReference>
<dbReference type="GO" id="GO:0020037">
    <property type="term" value="F:heme binding"/>
    <property type="evidence" value="ECO:0007669"/>
    <property type="project" value="InterPro"/>
</dbReference>
<evidence type="ECO:0000256" key="3">
    <source>
        <dbReference type="ARBA" id="ARBA00023004"/>
    </source>
</evidence>
<reference evidence="7 8" key="1">
    <citation type="submission" date="2016-07" db="EMBL/GenBank/DDBJ databases">
        <title>Draft genome sequence of Methyloligella halotolerans C2T (VKM B-2706T=CCUG 61687T=DSM 25045T), a halotolerant polyhydroxybutyrate accumulating methylotroph.</title>
        <authorList>
            <person name="Vasilenko O.V."/>
            <person name="Doronina N.V."/>
            <person name="Poroshina M.N."/>
            <person name="Tarlachkov S.V."/>
            <person name="Trotsenko Y.A."/>
        </authorList>
    </citation>
    <scope>NUCLEOTIDE SEQUENCE [LARGE SCALE GENOMIC DNA]</scope>
    <source>
        <strain evidence="7 8">VKM B-2706</strain>
    </source>
</reference>